<keyword evidence="2" id="KW-1185">Reference proteome</keyword>
<organism evidence="1 2">
    <name type="scientific">Cetraspora pellucida</name>
    <dbReference type="NCBI Taxonomy" id="1433469"/>
    <lineage>
        <taxon>Eukaryota</taxon>
        <taxon>Fungi</taxon>
        <taxon>Fungi incertae sedis</taxon>
        <taxon>Mucoromycota</taxon>
        <taxon>Glomeromycotina</taxon>
        <taxon>Glomeromycetes</taxon>
        <taxon>Diversisporales</taxon>
        <taxon>Gigasporaceae</taxon>
        <taxon>Cetraspora</taxon>
    </lineage>
</organism>
<name>A0A9N9ARP5_9GLOM</name>
<dbReference type="AlphaFoldDB" id="A0A9N9ARP5"/>
<dbReference type="PANTHER" id="PTHR31252:SF11">
    <property type="entry name" value="DUF4419 DOMAIN-CONTAINING PROTEIN"/>
    <property type="match status" value="1"/>
</dbReference>
<dbReference type="Proteomes" id="UP000789759">
    <property type="component" value="Unassembled WGS sequence"/>
</dbReference>
<reference evidence="1" key="1">
    <citation type="submission" date="2021-06" db="EMBL/GenBank/DDBJ databases">
        <authorList>
            <person name="Kallberg Y."/>
            <person name="Tangrot J."/>
            <person name="Rosling A."/>
        </authorList>
    </citation>
    <scope>NUCLEOTIDE SEQUENCE</scope>
    <source>
        <strain evidence="1">FL966</strain>
    </source>
</reference>
<gene>
    <name evidence="1" type="ORF">CPELLU_LOCUS4184</name>
</gene>
<evidence type="ECO:0000313" key="1">
    <source>
        <dbReference type="EMBL" id="CAG8538463.1"/>
    </source>
</evidence>
<accession>A0A9N9ARP5</accession>
<dbReference type="OrthoDB" id="9978173at2759"/>
<comment type="caution">
    <text evidence="1">The sequence shown here is derived from an EMBL/GenBank/DDBJ whole genome shotgun (WGS) entry which is preliminary data.</text>
</comment>
<dbReference type="EMBL" id="CAJVQA010002157">
    <property type="protein sequence ID" value="CAG8538463.1"/>
    <property type="molecule type" value="Genomic_DNA"/>
</dbReference>
<proteinExistence type="predicted"/>
<dbReference type="Pfam" id="PF14388">
    <property type="entry name" value="DUF4419"/>
    <property type="match status" value="1"/>
</dbReference>
<evidence type="ECO:0000313" key="2">
    <source>
        <dbReference type="Proteomes" id="UP000789759"/>
    </source>
</evidence>
<dbReference type="PANTHER" id="PTHR31252">
    <property type="entry name" value="DUF4419 DOMAIN-CONTAINING PROTEIN"/>
    <property type="match status" value="1"/>
</dbReference>
<sequence length="355" mass="39913">MPSVRYQKFSTQIISTDESGDNNNHKLDHISVKSRFARDFGGETLYAVWTDYEKECKSDVIDIPRCTHGFVAAILQAYSSNQHLRISPDDVWLTIAQGVSQHISLHSEKYRHRLVNHEGQKEVQIFAGDILDSDVSSVSGDWPELFNRIINATDEQVGKFDMKSLLKCNFTTSTTASKIASGVVLLDAVKPFSIYKNSSKCGISKITLDGSLDDWNNLYEKILQLRNFNFDLDFWLDRLDPVIKQFIATYNGEIDKTFWNDIATELNFVPDDSKLVGWISSFFPYGRDGNPLEGNYIRTSDLPDGRISLPFITTSGFCLKLVSGFVGARQEYDSDGDIIVSPIIGWAVGGFNPSE</sequence>
<dbReference type="InterPro" id="IPR025533">
    <property type="entry name" value="DUF4419"/>
</dbReference>
<protein>
    <submittedName>
        <fullName evidence="1">16216_t:CDS:1</fullName>
    </submittedName>
</protein>